<dbReference type="EMBL" id="VSRR010136379">
    <property type="protein sequence ID" value="MPD03499.1"/>
    <property type="molecule type" value="Genomic_DNA"/>
</dbReference>
<dbReference type="AlphaFoldDB" id="A0A5B7KEM6"/>
<gene>
    <name evidence="1" type="ORF">E2C01_099139</name>
</gene>
<accession>A0A5B7KEM6</accession>
<evidence type="ECO:0000313" key="2">
    <source>
        <dbReference type="Proteomes" id="UP000324222"/>
    </source>
</evidence>
<evidence type="ECO:0000313" key="1">
    <source>
        <dbReference type="EMBL" id="MPD03499.1"/>
    </source>
</evidence>
<reference evidence="1 2" key="1">
    <citation type="submission" date="2019-05" db="EMBL/GenBank/DDBJ databases">
        <title>Another draft genome of Portunus trituberculatus and its Hox gene families provides insights of decapod evolution.</title>
        <authorList>
            <person name="Jeong J.-H."/>
            <person name="Song I."/>
            <person name="Kim S."/>
            <person name="Choi T."/>
            <person name="Kim D."/>
            <person name="Ryu S."/>
            <person name="Kim W."/>
        </authorList>
    </citation>
    <scope>NUCLEOTIDE SEQUENCE [LARGE SCALE GENOMIC DNA]</scope>
    <source>
        <tissue evidence="1">Muscle</tissue>
    </source>
</reference>
<comment type="caution">
    <text evidence="1">The sequence shown here is derived from an EMBL/GenBank/DDBJ whole genome shotgun (WGS) entry which is preliminary data.</text>
</comment>
<dbReference type="Proteomes" id="UP000324222">
    <property type="component" value="Unassembled WGS sequence"/>
</dbReference>
<organism evidence="1 2">
    <name type="scientific">Portunus trituberculatus</name>
    <name type="common">Swimming crab</name>
    <name type="synonym">Neptunus trituberculatus</name>
    <dbReference type="NCBI Taxonomy" id="210409"/>
    <lineage>
        <taxon>Eukaryota</taxon>
        <taxon>Metazoa</taxon>
        <taxon>Ecdysozoa</taxon>
        <taxon>Arthropoda</taxon>
        <taxon>Crustacea</taxon>
        <taxon>Multicrustacea</taxon>
        <taxon>Malacostraca</taxon>
        <taxon>Eumalacostraca</taxon>
        <taxon>Eucarida</taxon>
        <taxon>Decapoda</taxon>
        <taxon>Pleocyemata</taxon>
        <taxon>Brachyura</taxon>
        <taxon>Eubrachyura</taxon>
        <taxon>Portunoidea</taxon>
        <taxon>Portunidae</taxon>
        <taxon>Portuninae</taxon>
        <taxon>Portunus</taxon>
    </lineage>
</organism>
<name>A0A5B7KEM6_PORTR</name>
<proteinExistence type="predicted"/>
<sequence>MAQRSGAADHKGRNRVCPAARDVGWLGPWGRLEGWVVVGCGFKGRRRGWYKGMVQKEWEDEGDGVERCREEVRMKKRME</sequence>
<keyword evidence="2" id="KW-1185">Reference proteome</keyword>
<protein>
    <submittedName>
        <fullName evidence="1">Uncharacterized protein</fullName>
    </submittedName>
</protein>